<sequence length="170" mass="20711">MRKLQFTIAAFILLFTLQSNAQVSVSLNIGSPRPTWYNHHESECDYYYLPEIEAYYDVRSSVYIYLGPRGWIRSVYLPEYCHNYDVNSGYRVAIDYRGHSPYAYFNNHRERYYRPNYRNYREEYYRPNYENRRVVVQNYRRDYDDDHDGYRKEKHNNGRGHGNGHGNGRR</sequence>
<evidence type="ECO:0000313" key="3">
    <source>
        <dbReference type="EMBL" id="SFA71309.1"/>
    </source>
</evidence>
<dbReference type="RefSeq" id="WP_091472925.1">
    <property type="nucleotide sequence ID" value="NZ_FOJT01000001.1"/>
</dbReference>
<gene>
    <name evidence="3" type="ORF">SAMN05660845_0178</name>
</gene>
<keyword evidence="2" id="KW-0732">Signal</keyword>
<evidence type="ECO:0000313" key="4">
    <source>
        <dbReference type="Proteomes" id="UP000199604"/>
    </source>
</evidence>
<keyword evidence="4" id="KW-1185">Reference proteome</keyword>
<dbReference type="Proteomes" id="UP000199604">
    <property type="component" value="Unassembled WGS sequence"/>
</dbReference>
<organism evidence="3 4">
    <name type="scientific">Flavobacterium swingsii</name>
    <dbReference type="NCBI Taxonomy" id="498292"/>
    <lineage>
        <taxon>Bacteria</taxon>
        <taxon>Pseudomonadati</taxon>
        <taxon>Bacteroidota</taxon>
        <taxon>Flavobacteriia</taxon>
        <taxon>Flavobacteriales</taxon>
        <taxon>Flavobacteriaceae</taxon>
        <taxon>Flavobacterium</taxon>
    </lineage>
</organism>
<accession>A0A1I0V4N7</accession>
<feature type="region of interest" description="Disordered" evidence="1">
    <location>
        <begin position="143"/>
        <end position="170"/>
    </location>
</feature>
<reference evidence="4" key="1">
    <citation type="submission" date="2016-10" db="EMBL/GenBank/DDBJ databases">
        <authorList>
            <person name="Varghese N."/>
            <person name="Submissions S."/>
        </authorList>
    </citation>
    <scope>NUCLEOTIDE SEQUENCE [LARGE SCALE GENOMIC DNA]</scope>
    <source>
        <strain evidence="4">DSM 21789</strain>
    </source>
</reference>
<evidence type="ECO:0000256" key="1">
    <source>
        <dbReference type="SAM" id="MobiDB-lite"/>
    </source>
</evidence>
<feature type="compositionally biased region" description="Gly residues" evidence="1">
    <location>
        <begin position="159"/>
        <end position="170"/>
    </location>
</feature>
<feature type="signal peptide" evidence="2">
    <location>
        <begin position="1"/>
        <end position="21"/>
    </location>
</feature>
<proteinExistence type="predicted"/>
<protein>
    <submittedName>
        <fullName evidence="3">Uncharacterized protein</fullName>
    </submittedName>
</protein>
<dbReference type="STRING" id="498292.SAMN05660845_0178"/>
<dbReference type="OrthoDB" id="799522at2"/>
<evidence type="ECO:0000256" key="2">
    <source>
        <dbReference type="SAM" id="SignalP"/>
    </source>
</evidence>
<feature type="chain" id="PRO_5011761297" evidence="2">
    <location>
        <begin position="22"/>
        <end position="170"/>
    </location>
</feature>
<dbReference type="EMBL" id="FOJT01000001">
    <property type="protein sequence ID" value="SFA71309.1"/>
    <property type="molecule type" value="Genomic_DNA"/>
</dbReference>
<dbReference type="AlphaFoldDB" id="A0A1I0V4N7"/>
<name>A0A1I0V4N7_9FLAO</name>